<name>A0ABP0G0K3_CLALP</name>
<dbReference type="InterPro" id="IPR033898">
    <property type="entry name" value="RNAP_AC19"/>
</dbReference>
<dbReference type="Proteomes" id="UP001642483">
    <property type="component" value="Unassembled WGS sequence"/>
</dbReference>
<protein>
    <recommendedName>
        <fullName evidence="2">DNA-directed RNA polymerases I and III subunit RPAC2</fullName>
    </recommendedName>
    <alternativeName>
        <fullName evidence="7">DNA-directed RNA polymerase I subunit D</fullName>
    </alternativeName>
</protein>
<evidence type="ECO:0000256" key="5">
    <source>
        <dbReference type="ARBA" id="ARBA00023242"/>
    </source>
</evidence>
<reference evidence="9 10" key="1">
    <citation type="submission" date="2024-02" db="EMBL/GenBank/DDBJ databases">
        <authorList>
            <person name="Daric V."/>
            <person name="Darras S."/>
        </authorList>
    </citation>
    <scope>NUCLEOTIDE SEQUENCE [LARGE SCALE GENOMIC DNA]</scope>
</reference>
<evidence type="ECO:0000313" key="9">
    <source>
        <dbReference type="EMBL" id="CAK8684582.1"/>
    </source>
</evidence>
<comment type="caution">
    <text evidence="9">The sequence shown here is derived from an EMBL/GenBank/DDBJ whole genome shotgun (WGS) entry which is preliminary data.</text>
</comment>
<dbReference type="HAMAP" id="MF_00261">
    <property type="entry name" value="RNApol_arch_Rpo11"/>
    <property type="match status" value="1"/>
</dbReference>
<keyword evidence="4" id="KW-0804">Transcription</keyword>
<dbReference type="InterPro" id="IPR009025">
    <property type="entry name" value="RBP11-like_dimer"/>
</dbReference>
<dbReference type="PANTHER" id="PTHR13946">
    <property type="entry name" value="DNA-DIRECTED RNA POLYMERASE I,II,III"/>
    <property type="match status" value="1"/>
</dbReference>
<organism evidence="9 10">
    <name type="scientific">Clavelina lepadiformis</name>
    <name type="common">Light-bulb sea squirt</name>
    <name type="synonym">Ascidia lepadiformis</name>
    <dbReference type="NCBI Taxonomy" id="159417"/>
    <lineage>
        <taxon>Eukaryota</taxon>
        <taxon>Metazoa</taxon>
        <taxon>Chordata</taxon>
        <taxon>Tunicata</taxon>
        <taxon>Ascidiacea</taxon>
        <taxon>Aplousobranchia</taxon>
        <taxon>Clavelinidae</taxon>
        <taxon>Clavelina</taxon>
    </lineage>
</organism>
<evidence type="ECO:0000256" key="7">
    <source>
        <dbReference type="ARBA" id="ARBA00031757"/>
    </source>
</evidence>
<comment type="similarity">
    <text evidence="6">Belongs to the archaeal Rpo11/eukaryotic RPB11/RPC19 RNA polymerase subunit family.</text>
</comment>
<feature type="domain" description="DNA-directed RNA polymerase RBP11-like dimerisation" evidence="8">
    <location>
        <begin position="24"/>
        <end position="96"/>
    </location>
</feature>
<evidence type="ECO:0000313" key="10">
    <source>
        <dbReference type="Proteomes" id="UP001642483"/>
    </source>
</evidence>
<gene>
    <name evidence="9" type="ORF">CVLEPA_LOCUS15555</name>
</gene>
<accession>A0ABP0G0K3</accession>
<keyword evidence="3" id="KW-0240">DNA-directed RNA polymerase</keyword>
<dbReference type="CDD" id="cd07029">
    <property type="entry name" value="RNAP_I_III_AC19"/>
    <property type="match status" value="1"/>
</dbReference>
<evidence type="ECO:0000256" key="4">
    <source>
        <dbReference type="ARBA" id="ARBA00023163"/>
    </source>
</evidence>
<dbReference type="InterPro" id="IPR036603">
    <property type="entry name" value="RBP11-like"/>
</dbReference>
<dbReference type="Pfam" id="PF13656">
    <property type="entry name" value="RNA_pol_L_2"/>
    <property type="match status" value="1"/>
</dbReference>
<evidence type="ECO:0000256" key="3">
    <source>
        <dbReference type="ARBA" id="ARBA00022478"/>
    </source>
</evidence>
<dbReference type="InterPro" id="IPR008193">
    <property type="entry name" value="RNA_pol_Rpb11_13-16kDa_CS"/>
</dbReference>
<sequence length="116" mass="13280">MEELTKAVRKLEVEQVKDDHTDRCCTFIMHDEDHTLGNALRYVIGKNPDVEFCGYSIPHPAEKKINLRIQTRGPSASEVLRKGLKDLDEICQHVLETLETSTQNFLQNSSNDVMDH</sequence>
<comment type="subcellular location">
    <subcellularLocation>
        <location evidence="1">Nucleus</location>
    </subcellularLocation>
</comment>
<dbReference type="Gene3D" id="3.30.1360.10">
    <property type="entry name" value="RNA polymerase, RBP11-like subunit"/>
    <property type="match status" value="1"/>
</dbReference>
<dbReference type="SUPFAM" id="SSF55257">
    <property type="entry name" value="RBP11-like subunits of RNA polymerase"/>
    <property type="match status" value="1"/>
</dbReference>
<evidence type="ECO:0000259" key="8">
    <source>
        <dbReference type="Pfam" id="PF13656"/>
    </source>
</evidence>
<keyword evidence="5" id="KW-0539">Nucleus</keyword>
<dbReference type="PANTHER" id="PTHR13946:SF28">
    <property type="entry name" value="DNA-DIRECTED RNA POLYMERASES I AND III SUBUNIT RPAC2"/>
    <property type="match status" value="1"/>
</dbReference>
<proteinExistence type="inferred from homology"/>
<evidence type="ECO:0000256" key="2">
    <source>
        <dbReference type="ARBA" id="ARBA00022079"/>
    </source>
</evidence>
<evidence type="ECO:0000256" key="1">
    <source>
        <dbReference type="ARBA" id="ARBA00004123"/>
    </source>
</evidence>
<dbReference type="PROSITE" id="PS01154">
    <property type="entry name" value="RNA_POL_L_13KD"/>
    <property type="match status" value="1"/>
</dbReference>
<evidence type="ECO:0000256" key="6">
    <source>
        <dbReference type="ARBA" id="ARBA00025751"/>
    </source>
</evidence>
<dbReference type="EMBL" id="CAWYQH010000097">
    <property type="protein sequence ID" value="CAK8684582.1"/>
    <property type="molecule type" value="Genomic_DNA"/>
</dbReference>
<keyword evidence="10" id="KW-1185">Reference proteome</keyword>
<dbReference type="InterPro" id="IPR022905">
    <property type="entry name" value="Rpo11-like"/>
</dbReference>